<organism evidence="10 11">
    <name type="scientific">Thiomonas bhubaneswarensis</name>
    <dbReference type="NCBI Taxonomy" id="339866"/>
    <lineage>
        <taxon>Bacteria</taxon>
        <taxon>Pseudomonadati</taxon>
        <taxon>Pseudomonadota</taxon>
        <taxon>Betaproteobacteria</taxon>
        <taxon>Burkholderiales</taxon>
        <taxon>Thiomonas</taxon>
    </lineage>
</organism>
<feature type="transmembrane region" description="Helical" evidence="8">
    <location>
        <begin position="12"/>
        <end position="36"/>
    </location>
</feature>
<feature type="transmembrane region" description="Helical" evidence="8">
    <location>
        <begin position="60"/>
        <end position="83"/>
    </location>
</feature>
<evidence type="ECO:0000313" key="10">
    <source>
        <dbReference type="EMBL" id="CUA93595.1"/>
    </source>
</evidence>
<keyword evidence="3" id="KW-1003">Cell membrane</keyword>
<gene>
    <name evidence="10" type="ORF">Ga0061069_101287</name>
</gene>
<evidence type="ECO:0000256" key="3">
    <source>
        <dbReference type="ARBA" id="ARBA00022475"/>
    </source>
</evidence>
<accession>A0A0K6HRR5</accession>
<feature type="transmembrane region" description="Helical" evidence="8">
    <location>
        <begin position="186"/>
        <end position="208"/>
    </location>
</feature>
<dbReference type="InterPro" id="IPR000515">
    <property type="entry name" value="MetI-like"/>
</dbReference>
<name>A0A0K6HRR5_9BURK</name>
<evidence type="ECO:0000256" key="2">
    <source>
        <dbReference type="ARBA" id="ARBA00022448"/>
    </source>
</evidence>
<dbReference type="PANTHER" id="PTHR43357:SF4">
    <property type="entry name" value="INNER MEMBRANE ABC TRANSPORTER PERMEASE PROTEIN YDCV"/>
    <property type="match status" value="1"/>
</dbReference>
<keyword evidence="5 8" id="KW-0812">Transmembrane</keyword>
<evidence type="ECO:0000313" key="11">
    <source>
        <dbReference type="Proteomes" id="UP000183649"/>
    </source>
</evidence>
<keyword evidence="2 8" id="KW-0813">Transport</keyword>
<dbReference type="AlphaFoldDB" id="A0A0K6HRR5"/>
<feature type="transmembrane region" description="Helical" evidence="8">
    <location>
        <begin position="131"/>
        <end position="148"/>
    </location>
</feature>
<dbReference type="SUPFAM" id="SSF161098">
    <property type="entry name" value="MetI-like"/>
    <property type="match status" value="1"/>
</dbReference>
<dbReference type="Gene3D" id="1.10.3720.10">
    <property type="entry name" value="MetI-like"/>
    <property type="match status" value="1"/>
</dbReference>
<protein>
    <submittedName>
        <fullName evidence="10">ABC-type spermidine/putrescine transport system, permease component II</fullName>
    </submittedName>
</protein>
<feature type="domain" description="ABC transmembrane type-1" evidence="9">
    <location>
        <begin position="60"/>
        <end position="249"/>
    </location>
</feature>
<dbReference type="Pfam" id="PF00528">
    <property type="entry name" value="BPD_transp_1"/>
    <property type="match status" value="1"/>
</dbReference>
<evidence type="ECO:0000256" key="5">
    <source>
        <dbReference type="ARBA" id="ARBA00022692"/>
    </source>
</evidence>
<dbReference type="PROSITE" id="PS50928">
    <property type="entry name" value="ABC_TM1"/>
    <property type="match status" value="1"/>
</dbReference>
<keyword evidence="4" id="KW-0997">Cell inner membrane</keyword>
<evidence type="ECO:0000256" key="1">
    <source>
        <dbReference type="ARBA" id="ARBA00004429"/>
    </source>
</evidence>
<evidence type="ECO:0000256" key="8">
    <source>
        <dbReference type="RuleBase" id="RU363032"/>
    </source>
</evidence>
<evidence type="ECO:0000256" key="6">
    <source>
        <dbReference type="ARBA" id="ARBA00022989"/>
    </source>
</evidence>
<dbReference type="STRING" id="339866.GCA_001418255_00285"/>
<keyword evidence="7 8" id="KW-0472">Membrane</keyword>
<sequence length="262" mass="28485">MSAARRRLPWSGTVLLLVVGLYFSLPLLATGVFSLWEGGDRYGMSAYVSLVHQDALWESLWLSLRLALETIALSMVVLVPAVFWMHLRAPRMKPLFDFISVLPFVVPPIVLVAGLTALFHGPDWFVGTPNYLVVPYVILALPYTYRALDVGMRALDLRTLTEASHSLGAGWGTFLLRVLVPNLTSALAGAALLTIAIVMGEFTFANVLLFNTFAVYINYIGQTSATEAAALTLLSFLITWLAMLGVLLSGRGKGQAQMGGAH</sequence>
<dbReference type="Proteomes" id="UP000183649">
    <property type="component" value="Unassembled WGS sequence"/>
</dbReference>
<comment type="similarity">
    <text evidence="8">Belongs to the binding-protein-dependent transport system permease family.</text>
</comment>
<evidence type="ECO:0000256" key="7">
    <source>
        <dbReference type="ARBA" id="ARBA00023136"/>
    </source>
</evidence>
<dbReference type="GO" id="GO:0055085">
    <property type="term" value="P:transmembrane transport"/>
    <property type="evidence" value="ECO:0007669"/>
    <property type="project" value="InterPro"/>
</dbReference>
<keyword evidence="6 8" id="KW-1133">Transmembrane helix</keyword>
<evidence type="ECO:0000256" key="4">
    <source>
        <dbReference type="ARBA" id="ARBA00022519"/>
    </source>
</evidence>
<feature type="transmembrane region" description="Helical" evidence="8">
    <location>
        <begin position="95"/>
        <end position="119"/>
    </location>
</feature>
<dbReference type="OrthoDB" id="5622164at2"/>
<dbReference type="PANTHER" id="PTHR43357">
    <property type="entry name" value="INNER MEMBRANE ABC TRANSPORTER PERMEASE PROTEIN YDCV"/>
    <property type="match status" value="1"/>
</dbReference>
<dbReference type="InterPro" id="IPR035906">
    <property type="entry name" value="MetI-like_sf"/>
</dbReference>
<keyword evidence="11" id="KW-1185">Reference proteome</keyword>
<proteinExistence type="inferred from homology"/>
<dbReference type="CDD" id="cd06261">
    <property type="entry name" value="TM_PBP2"/>
    <property type="match status" value="1"/>
</dbReference>
<dbReference type="RefSeq" id="WP_055449234.1">
    <property type="nucleotide sequence ID" value="NZ_CYHF01000001.1"/>
</dbReference>
<comment type="subcellular location">
    <subcellularLocation>
        <location evidence="1">Cell inner membrane</location>
        <topology evidence="1">Multi-pass membrane protein</topology>
    </subcellularLocation>
    <subcellularLocation>
        <location evidence="8">Cell membrane</location>
        <topology evidence="8">Multi-pass membrane protein</topology>
    </subcellularLocation>
</comment>
<reference evidence="11" key="1">
    <citation type="submission" date="2015-08" db="EMBL/GenBank/DDBJ databases">
        <authorList>
            <person name="Varghese N."/>
        </authorList>
    </citation>
    <scope>NUCLEOTIDE SEQUENCE [LARGE SCALE GENOMIC DNA]</scope>
    <source>
        <strain evidence="11">DSM 18181</strain>
    </source>
</reference>
<dbReference type="EMBL" id="CYHF01000001">
    <property type="protein sequence ID" value="CUA93595.1"/>
    <property type="molecule type" value="Genomic_DNA"/>
</dbReference>
<feature type="transmembrane region" description="Helical" evidence="8">
    <location>
        <begin position="228"/>
        <end position="248"/>
    </location>
</feature>
<evidence type="ECO:0000259" key="9">
    <source>
        <dbReference type="PROSITE" id="PS50928"/>
    </source>
</evidence>
<dbReference type="GO" id="GO:0005886">
    <property type="term" value="C:plasma membrane"/>
    <property type="evidence" value="ECO:0007669"/>
    <property type="project" value="UniProtKB-SubCell"/>
</dbReference>